<dbReference type="STRING" id="75743.A0A401NUX1"/>
<dbReference type="AlphaFoldDB" id="A0A401NUX1"/>
<keyword evidence="2" id="KW-1185">Reference proteome</keyword>
<dbReference type="Proteomes" id="UP000288216">
    <property type="component" value="Unassembled WGS sequence"/>
</dbReference>
<evidence type="ECO:0000313" key="2">
    <source>
        <dbReference type="Proteomes" id="UP000288216"/>
    </source>
</evidence>
<name>A0A401NUX1_SCYTO</name>
<dbReference type="OrthoDB" id="10041151at2759"/>
<proteinExistence type="predicted"/>
<comment type="caution">
    <text evidence="1">The sequence shown here is derived from an EMBL/GenBank/DDBJ whole genome shotgun (WGS) entry which is preliminary data.</text>
</comment>
<accession>A0A401NUX1</accession>
<gene>
    <name evidence="1" type="ORF">scyTo_0014799</name>
</gene>
<reference evidence="1 2" key="1">
    <citation type="journal article" date="2018" name="Nat. Ecol. Evol.">
        <title>Shark genomes provide insights into elasmobranch evolution and the origin of vertebrates.</title>
        <authorList>
            <person name="Hara Y"/>
            <person name="Yamaguchi K"/>
            <person name="Onimaru K"/>
            <person name="Kadota M"/>
            <person name="Koyanagi M"/>
            <person name="Keeley SD"/>
            <person name="Tatsumi K"/>
            <person name="Tanaka K"/>
            <person name="Motone F"/>
            <person name="Kageyama Y"/>
            <person name="Nozu R"/>
            <person name="Adachi N"/>
            <person name="Nishimura O"/>
            <person name="Nakagawa R"/>
            <person name="Tanegashima C"/>
            <person name="Kiyatake I"/>
            <person name="Matsumoto R"/>
            <person name="Murakumo K"/>
            <person name="Nishida K"/>
            <person name="Terakita A"/>
            <person name="Kuratani S"/>
            <person name="Sato K"/>
            <person name="Hyodo S Kuraku.S."/>
        </authorList>
    </citation>
    <scope>NUCLEOTIDE SEQUENCE [LARGE SCALE GENOMIC DNA]</scope>
</reference>
<protein>
    <submittedName>
        <fullName evidence="1">Uncharacterized protein</fullName>
    </submittedName>
</protein>
<evidence type="ECO:0000313" key="1">
    <source>
        <dbReference type="EMBL" id="GCB64659.1"/>
    </source>
</evidence>
<dbReference type="EMBL" id="BFAA01008084">
    <property type="protein sequence ID" value="GCB64659.1"/>
    <property type="molecule type" value="Genomic_DNA"/>
</dbReference>
<sequence>GYSMEMSMWLPKKLHLLKKIASLRQAGSLLPCDILEKVEGIQDKWHLLERTLGEKTRDIVAGPSGAGTCDLLSPESSSLVRQLEVRIKELKGWMRDTELFIFNSCLLQEKEGTMEVQKKLQYFK</sequence>
<organism evidence="1 2">
    <name type="scientific">Scyliorhinus torazame</name>
    <name type="common">Cloudy catshark</name>
    <name type="synonym">Catulus torazame</name>
    <dbReference type="NCBI Taxonomy" id="75743"/>
    <lineage>
        <taxon>Eukaryota</taxon>
        <taxon>Metazoa</taxon>
        <taxon>Chordata</taxon>
        <taxon>Craniata</taxon>
        <taxon>Vertebrata</taxon>
        <taxon>Chondrichthyes</taxon>
        <taxon>Elasmobranchii</taxon>
        <taxon>Galeomorphii</taxon>
        <taxon>Galeoidea</taxon>
        <taxon>Carcharhiniformes</taxon>
        <taxon>Scyliorhinidae</taxon>
        <taxon>Scyliorhinus</taxon>
    </lineage>
</organism>
<feature type="non-terminal residue" evidence="1">
    <location>
        <position position="124"/>
    </location>
</feature>
<feature type="non-terminal residue" evidence="1">
    <location>
        <position position="1"/>
    </location>
</feature>